<organism evidence="4">
    <name type="scientific">viral metagenome</name>
    <dbReference type="NCBI Taxonomy" id="1070528"/>
    <lineage>
        <taxon>unclassified sequences</taxon>
        <taxon>metagenomes</taxon>
        <taxon>organismal metagenomes</taxon>
    </lineage>
</organism>
<dbReference type="EMBL" id="MN740079">
    <property type="protein sequence ID" value="QHT87027.1"/>
    <property type="molecule type" value="Genomic_DNA"/>
</dbReference>
<feature type="compositionally biased region" description="Low complexity" evidence="1">
    <location>
        <begin position="311"/>
        <end position="320"/>
    </location>
</feature>
<evidence type="ECO:0000259" key="3">
    <source>
        <dbReference type="PROSITE" id="PS51184"/>
    </source>
</evidence>
<dbReference type="AlphaFoldDB" id="A0A6C0I3S1"/>
<name>A0A6C0I3S1_9ZZZZ</name>
<dbReference type="InterPro" id="IPR003347">
    <property type="entry name" value="JmjC_dom"/>
</dbReference>
<feature type="transmembrane region" description="Helical" evidence="2">
    <location>
        <begin position="5"/>
        <end position="22"/>
    </location>
</feature>
<evidence type="ECO:0000256" key="2">
    <source>
        <dbReference type="SAM" id="Phobius"/>
    </source>
</evidence>
<dbReference type="PANTHER" id="PTHR12461">
    <property type="entry name" value="HYPOXIA-INDUCIBLE FACTOR 1 ALPHA INHIBITOR-RELATED"/>
    <property type="match status" value="1"/>
</dbReference>
<sequence length="402" mass="46292">MQQFIATLIFCIVLFLYLHIYFQLKTSNDLEVYEIEQPSKDKLEEICDLRQPVIFDYQNDSLLESCKINTVAEHYSAFDVKLRNVKELDENTDLHIPITLKVALSLFNNDKDSKYIIEKNNDFLEETGLIKNFKYNDAFLRPPMVSNCFYDLVSASQNTETPLQYNVNYRNFYLVTHGKIKIKLIPPKSARYLYPTDDYENFEFRSPLNPWEIQRQYKADFDKIKTLEIELTPGKIIYIPAYWWYSVKFMEPLTSVCVFKYRTYMNTVAILPKLCMRTLQRQNTKREIVKKVRFSKNLADADASKKYMPKSSNSNNSNNSGSKMKGIKEIKDISTPTPVAATNAHSSLEATSILPDSTPPTTHADADTHADAHANAYNNEDVSGPAVNSNQHENAITLSLTE</sequence>
<feature type="compositionally biased region" description="Polar residues" evidence="1">
    <location>
        <begin position="386"/>
        <end position="402"/>
    </location>
</feature>
<dbReference type="SUPFAM" id="SSF51197">
    <property type="entry name" value="Clavaminate synthase-like"/>
    <property type="match status" value="1"/>
</dbReference>
<feature type="domain" description="JmjC" evidence="3">
    <location>
        <begin position="125"/>
        <end position="279"/>
    </location>
</feature>
<dbReference type="Pfam" id="PF13621">
    <property type="entry name" value="Cupin_8"/>
    <property type="match status" value="1"/>
</dbReference>
<accession>A0A6C0I3S1</accession>
<feature type="region of interest" description="Disordered" evidence="1">
    <location>
        <begin position="351"/>
        <end position="402"/>
    </location>
</feature>
<feature type="region of interest" description="Disordered" evidence="1">
    <location>
        <begin position="305"/>
        <end position="324"/>
    </location>
</feature>
<keyword evidence="2" id="KW-0472">Membrane</keyword>
<evidence type="ECO:0000256" key="1">
    <source>
        <dbReference type="SAM" id="MobiDB-lite"/>
    </source>
</evidence>
<keyword evidence="2" id="KW-0812">Transmembrane</keyword>
<dbReference type="InterPro" id="IPR041667">
    <property type="entry name" value="Cupin_8"/>
</dbReference>
<dbReference type="PROSITE" id="PS51184">
    <property type="entry name" value="JMJC"/>
    <property type="match status" value="1"/>
</dbReference>
<dbReference type="Gene3D" id="2.60.120.650">
    <property type="entry name" value="Cupin"/>
    <property type="match status" value="1"/>
</dbReference>
<protein>
    <recommendedName>
        <fullName evidence="3">JmjC domain-containing protein</fullName>
    </recommendedName>
</protein>
<proteinExistence type="predicted"/>
<keyword evidence="2" id="KW-1133">Transmembrane helix</keyword>
<reference evidence="4" key="1">
    <citation type="journal article" date="2020" name="Nature">
        <title>Giant virus diversity and host interactions through global metagenomics.</title>
        <authorList>
            <person name="Schulz F."/>
            <person name="Roux S."/>
            <person name="Paez-Espino D."/>
            <person name="Jungbluth S."/>
            <person name="Walsh D.A."/>
            <person name="Denef V.J."/>
            <person name="McMahon K.D."/>
            <person name="Konstantinidis K.T."/>
            <person name="Eloe-Fadrosh E.A."/>
            <person name="Kyrpides N.C."/>
            <person name="Woyke T."/>
        </authorList>
    </citation>
    <scope>NUCLEOTIDE SEQUENCE</scope>
    <source>
        <strain evidence="4">GVMAG-M-3300023184-18</strain>
    </source>
</reference>
<evidence type="ECO:0000313" key="4">
    <source>
        <dbReference type="EMBL" id="QHT87027.1"/>
    </source>
</evidence>
<dbReference type="PANTHER" id="PTHR12461:SF105">
    <property type="entry name" value="HYPOXIA-INDUCIBLE FACTOR 1-ALPHA INHIBITOR"/>
    <property type="match status" value="1"/>
</dbReference>